<keyword evidence="2 5" id="KW-0812">Transmembrane</keyword>
<keyword evidence="4 5" id="KW-0472">Membrane</keyword>
<evidence type="ECO:0000256" key="3">
    <source>
        <dbReference type="ARBA" id="ARBA00022989"/>
    </source>
</evidence>
<reference evidence="6" key="1">
    <citation type="submission" date="2021-08" db="EMBL/GenBank/DDBJ databases">
        <title>Flavobacterium sp. strain CC-SYL302.</title>
        <authorList>
            <person name="Lin S.-Y."/>
            <person name="Lee T.-H."/>
            <person name="Young C.-C."/>
        </authorList>
    </citation>
    <scope>NUCLEOTIDE SEQUENCE</scope>
    <source>
        <strain evidence="6">CC-SYL302</strain>
    </source>
</reference>
<feature type="transmembrane region" description="Helical" evidence="5">
    <location>
        <begin position="281"/>
        <end position="300"/>
    </location>
</feature>
<dbReference type="SUPFAM" id="SSF103473">
    <property type="entry name" value="MFS general substrate transporter"/>
    <property type="match status" value="1"/>
</dbReference>
<dbReference type="RefSeq" id="WP_264434874.1">
    <property type="nucleotide sequence ID" value="NZ_CP081495.1"/>
</dbReference>
<feature type="transmembrane region" description="Helical" evidence="5">
    <location>
        <begin position="350"/>
        <end position="368"/>
    </location>
</feature>
<feature type="transmembrane region" description="Helical" evidence="5">
    <location>
        <begin position="320"/>
        <end position="338"/>
    </location>
</feature>
<gene>
    <name evidence="6" type="ORF">K5I29_05375</name>
</gene>
<feature type="transmembrane region" description="Helical" evidence="5">
    <location>
        <begin position="178"/>
        <end position="198"/>
    </location>
</feature>
<evidence type="ECO:0000313" key="6">
    <source>
        <dbReference type="EMBL" id="UYW02330.1"/>
    </source>
</evidence>
<feature type="transmembrane region" description="Helical" evidence="5">
    <location>
        <begin position="151"/>
        <end position="172"/>
    </location>
</feature>
<feature type="transmembrane region" description="Helical" evidence="5">
    <location>
        <begin position="480"/>
        <end position="498"/>
    </location>
</feature>
<proteinExistence type="predicted"/>
<sequence>MDAPMGPFRIPAINNYIPEKIKPWLFVLFVVLVQFSGGGVYLATLNEMVSGRALLTEDVQMAGFASMVGMVLVFTFMLRLKMRFTSKTSMLVCCGGLVICNIICLYTVNLFVLVSVCFVAGMLKMWATFECNSSIQLWITPTRDMPIFFSYIYLLVQGVIIMGGATQIYVSLFTNFQYVNYVVIGVLLLMMLAVLLLFNNGMYMPFVPLFGIDWFGAFMWGLIMLCINFIFIYGNHLDWYDSSSIQMATVFLVVLLALNIYRASFIRHPFIDLKTFTYKPVWQSVLLYFIIDILIAPTHLVEHIYFEAVLGYDTHNINDINLISWIGVVAGAFFTWRFFAVAKQSFKKTFMIGIGAIVLYEIGMYFIIDANTSKYMLAVPLFLRNFGYVTLAIVLISDLMRVPFQHFFQAISIQAFMSAACGSAIGGALTYHLFQVTTTKNFQLLSASLDKVNASLFSAQPQVLQGLLSKQILLTSFKEMYGYFAIAGILLLIILLLYRYPYLPKNLIYPRNKTIKKKLRKN</sequence>
<feature type="transmembrane region" description="Helical" evidence="5">
    <location>
        <begin position="90"/>
        <end position="112"/>
    </location>
</feature>
<protein>
    <recommendedName>
        <fullName evidence="8">MFS transporter</fullName>
    </recommendedName>
</protein>
<dbReference type="Proteomes" id="UP001163328">
    <property type="component" value="Chromosome"/>
</dbReference>
<organism evidence="6 7">
    <name type="scientific">Flavobacterium agricola</name>
    <dbReference type="NCBI Taxonomy" id="2870839"/>
    <lineage>
        <taxon>Bacteria</taxon>
        <taxon>Pseudomonadati</taxon>
        <taxon>Bacteroidota</taxon>
        <taxon>Flavobacteriia</taxon>
        <taxon>Flavobacteriales</taxon>
        <taxon>Flavobacteriaceae</taxon>
        <taxon>Flavobacterium</taxon>
    </lineage>
</organism>
<feature type="transmembrane region" description="Helical" evidence="5">
    <location>
        <begin position="210"/>
        <end position="233"/>
    </location>
</feature>
<evidence type="ECO:0000313" key="7">
    <source>
        <dbReference type="Proteomes" id="UP001163328"/>
    </source>
</evidence>
<name>A0ABY6M1A4_9FLAO</name>
<feature type="transmembrane region" description="Helical" evidence="5">
    <location>
        <begin position="374"/>
        <end position="396"/>
    </location>
</feature>
<feature type="transmembrane region" description="Helical" evidence="5">
    <location>
        <begin position="408"/>
        <end position="434"/>
    </location>
</feature>
<dbReference type="PANTHER" id="PTHR23501:SF5">
    <property type="entry name" value="TRANSPORT PROTEIN"/>
    <property type="match status" value="1"/>
</dbReference>
<keyword evidence="7" id="KW-1185">Reference proteome</keyword>
<evidence type="ECO:0000256" key="2">
    <source>
        <dbReference type="ARBA" id="ARBA00022692"/>
    </source>
</evidence>
<feature type="transmembrane region" description="Helical" evidence="5">
    <location>
        <begin position="59"/>
        <end position="78"/>
    </location>
</feature>
<accession>A0ABY6M1A4</accession>
<evidence type="ECO:0000256" key="1">
    <source>
        <dbReference type="ARBA" id="ARBA00004141"/>
    </source>
</evidence>
<evidence type="ECO:0000256" key="5">
    <source>
        <dbReference type="SAM" id="Phobius"/>
    </source>
</evidence>
<comment type="subcellular location">
    <subcellularLocation>
        <location evidence="1">Membrane</location>
        <topology evidence="1">Multi-pass membrane protein</topology>
    </subcellularLocation>
</comment>
<dbReference type="PANTHER" id="PTHR23501">
    <property type="entry name" value="MAJOR FACILITATOR SUPERFAMILY"/>
    <property type="match status" value="1"/>
</dbReference>
<evidence type="ECO:0000256" key="4">
    <source>
        <dbReference type="ARBA" id="ARBA00023136"/>
    </source>
</evidence>
<evidence type="ECO:0008006" key="8">
    <source>
        <dbReference type="Google" id="ProtNLM"/>
    </source>
</evidence>
<dbReference type="EMBL" id="CP081495">
    <property type="protein sequence ID" value="UYW02330.1"/>
    <property type="molecule type" value="Genomic_DNA"/>
</dbReference>
<feature type="transmembrane region" description="Helical" evidence="5">
    <location>
        <begin position="245"/>
        <end position="261"/>
    </location>
</feature>
<keyword evidence="3 5" id="KW-1133">Transmembrane helix</keyword>
<feature type="transmembrane region" description="Helical" evidence="5">
    <location>
        <begin position="24"/>
        <end position="44"/>
    </location>
</feature>
<dbReference type="InterPro" id="IPR036259">
    <property type="entry name" value="MFS_trans_sf"/>
</dbReference>